<dbReference type="EMBL" id="CP144053">
    <property type="protein sequence ID" value="WWD17359.1"/>
    <property type="molecule type" value="Genomic_DNA"/>
</dbReference>
<dbReference type="GO" id="GO:0046872">
    <property type="term" value="F:metal ion binding"/>
    <property type="evidence" value="ECO:0007669"/>
    <property type="project" value="UniProtKB-KW"/>
</dbReference>
<keyword evidence="1" id="KW-0460">Magnesium</keyword>
<dbReference type="Gene3D" id="3.50.30.40">
    <property type="entry name" value="Ribonuclease E inhibitor RraA/RraA-like"/>
    <property type="match status" value="1"/>
</dbReference>
<evidence type="ECO:0000313" key="3">
    <source>
        <dbReference type="Proteomes" id="UP000322225"/>
    </source>
</evidence>
<evidence type="ECO:0000313" key="2">
    <source>
        <dbReference type="EMBL" id="WWD17359.1"/>
    </source>
</evidence>
<dbReference type="KEGG" id="ksn:43586379"/>
<dbReference type="CDD" id="cd16841">
    <property type="entry name" value="RraA_family"/>
    <property type="match status" value="1"/>
</dbReference>
<organism evidence="2 3">
    <name type="scientific">Kwoniella shandongensis</name>
    <dbReference type="NCBI Taxonomy" id="1734106"/>
    <lineage>
        <taxon>Eukaryota</taxon>
        <taxon>Fungi</taxon>
        <taxon>Dikarya</taxon>
        <taxon>Basidiomycota</taxon>
        <taxon>Agaricomycotina</taxon>
        <taxon>Tremellomycetes</taxon>
        <taxon>Tremellales</taxon>
        <taxon>Cryptococcaceae</taxon>
        <taxon>Kwoniella</taxon>
    </lineage>
</organism>
<dbReference type="PANTHER" id="PTHR33254">
    <property type="entry name" value="4-HYDROXY-4-METHYL-2-OXOGLUTARATE ALDOLASE 3-RELATED"/>
    <property type="match status" value="1"/>
</dbReference>
<accession>A0AAJ8LGF2</accession>
<dbReference type="Proteomes" id="UP000322225">
    <property type="component" value="Chromosome 3"/>
</dbReference>
<keyword evidence="1" id="KW-0479">Metal-binding</keyword>
<evidence type="ECO:0000256" key="1">
    <source>
        <dbReference type="PIRSR" id="PIRSR605493-1"/>
    </source>
</evidence>
<protein>
    <recommendedName>
        <fullName evidence="4">RraA-like protein</fullName>
    </recommendedName>
</protein>
<dbReference type="InterPro" id="IPR005493">
    <property type="entry name" value="RraA/RraA-like"/>
</dbReference>
<reference evidence="2" key="1">
    <citation type="submission" date="2017-08" db="EMBL/GenBank/DDBJ databases">
        <authorList>
            <person name="Cuomo C."/>
            <person name="Billmyre B."/>
            <person name="Heitman J."/>
        </authorList>
    </citation>
    <scope>NUCLEOTIDE SEQUENCE</scope>
    <source>
        <strain evidence="2">CBS 12478</strain>
    </source>
</reference>
<dbReference type="GeneID" id="43586379"/>
<dbReference type="RefSeq" id="XP_031863206.2">
    <property type="nucleotide sequence ID" value="XM_032002269.2"/>
</dbReference>
<dbReference type="Pfam" id="PF03737">
    <property type="entry name" value="RraA-like"/>
    <property type="match status" value="1"/>
</dbReference>
<dbReference type="SUPFAM" id="SSF89562">
    <property type="entry name" value="RraA-like"/>
    <property type="match status" value="1"/>
</dbReference>
<sequence>MQLQPRQLSRSCAIYDENKMAPDDRYGGLEELTTCEISDALIKLGIASGGHIPDMNLYSPSNESVKVIGPAFTVKMVRWDDKESPKPEHHFVDASPAGSIIVISAPFIRRAACWGGLMSRAAKARGVKGVIIQGGCRDLAEHRELDFPVFAQYHSTLGQKTFVRPSELNLPIHMDFIQSPHSSEQSDAASAREDGVFVKPGDIIVADIDGCVSIPKHLTEEVVRTGREMKQVDEKVRKDLEKGKGVKETMAKWRGG</sequence>
<dbReference type="GO" id="GO:0008948">
    <property type="term" value="F:oxaloacetate decarboxylase activity"/>
    <property type="evidence" value="ECO:0007669"/>
    <property type="project" value="TreeGrafter"/>
</dbReference>
<reference evidence="2" key="2">
    <citation type="submission" date="2024-01" db="EMBL/GenBank/DDBJ databases">
        <title>Comparative genomics of Cryptococcus and Kwoniella reveals pathogenesis evolution and contrasting modes of karyotype evolution via chromosome fusion or intercentromeric recombination.</title>
        <authorList>
            <person name="Coelho M.A."/>
            <person name="David-Palma M."/>
            <person name="Shea T."/>
            <person name="Bowers K."/>
            <person name="McGinley-Smith S."/>
            <person name="Mohammad A.W."/>
            <person name="Gnirke A."/>
            <person name="Yurkov A.M."/>
            <person name="Nowrousian M."/>
            <person name="Sun S."/>
            <person name="Cuomo C.A."/>
            <person name="Heitman J."/>
        </authorList>
    </citation>
    <scope>NUCLEOTIDE SEQUENCE</scope>
    <source>
        <strain evidence="2">CBS 12478</strain>
    </source>
</reference>
<feature type="binding site" evidence="1">
    <location>
        <begin position="115"/>
        <end position="118"/>
    </location>
    <ligand>
        <name>substrate</name>
    </ligand>
</feature>
<dbReference type="GO" id="GO:0047443">
    <property type="term" value="F:4-hydroxy-4-methyl-2-oxoglutarate aldolase activity"/>
    <property type="evidence" value="ECO:0007669"/>
    <property type="project" value="TreeGrafter"/>
</dbReference>
<dbReference type="PANTHER" id="PTHR33254:SF4">
    <property type="entry name" value="4-HYDROXY-4-METHYL-2-OXOGLUTARATE ALDOLASE 3-RELATED"/>
    <property type="match status" value="1"/>
</dbReference>
<keyword evidence="3" id="KW-1185">Reference proteome</keyword>
<comment type="cofactor">
    <cofactor evidence="1">
        <name>Mg(2+)</name>
        <dbReference type="ChEBI" id="CHEBI:18420"/>
    </cofactor>
</comment>
<proteinExistence type="predicted"/>
<dbReference type="InterPro" id="IPR036704">
    <property type="entry name" value="RraA/RraA-like_sf"/>
</dbReference>
<feature type="binding site" evidence="1">
    <location>
        <position position="137"/>
    </location>
    <ligand>
        <name>substrate</name>
    </ligand>
</feature>
<dbReference type="AlphaFoldDB" id="A0AAJ8LGF2"/>
<name>A0AAJ8LGF2_9TREE</name>
<feature type="binding site" evidence="1">
    <location>
        <position position="138"/>
    </location>
    <ligand>
        <name>Mg(2+)</name>
        <dbReference type="ChEBI" id="CHEBI:18420"/>
    </ligand>
</feature>
<gene>
    <name evidence="2" type="ORF">CI109_101800</name>
</gene>
<evidence type="ECO:0008006" key="4">
    <source>
        <dbReference type="Google" id="ProtNLM"/>
    </source>
</evidence>